<evidence type="ECO:0000256" key="1">
    <source>
        <dbReference type="ARBA" id="ARBA00005094"/>
    </source>
</evidence>
<dbReference type="InterPro" id="IPR026877">
    <property type="entry name" value="DXPR_C"/>
</dbReference>
<feature type="binding site" evidence="9">
    <location>
        <position position="13"/>
    </location>
    <ligand>
        <name>NADPH</name>
        <dbReference type="ChEBI" id="CHEBI:57783"/>
    </ligand>
</feature>
<reference evidence="13 14" key="1">
    <citation type="submission" date="2019-03" db="EMBL/GenBank/DDBJ databases">
        <title>Genomic Encyclopedia of Type Strains, Phase IV (KMG-IV): sequencing the most valuable type-strain genomes for metagenomic binning, comparative biology and taxonomic classification.</title>
        <authorList>
            <person name="Goeker M."/>
        </authorList>
    </citation>
    <scope>NUCLEOTIDE SEQUENCE [LARGE SCALE GENOMIC DNA]</scope>
    <source>
        <strain evidence="13 14">DSM 28867</strain>
    </source>
</reference>
<dbReference type="InterPro" id="IPR003821">
    <property type="entry name" value="DXP_reductoisomerase"/>
</dbReference>
<dbReference type="PANTHER" id="PTHR30525">
    <property type="entry name" value="1-DEOXY-D-XYLULOSE 5-PHOSPHATE REDUCTOISOMERASE"/>
    <property type="match status" value="1"/>
</dbReference>
<keyword evidence="14" id="KW-1185">Reference proteome</keyword>
<comment type="caution">
    <text evidence="9">Lacks conserved residue(s) required for the propagation of feature annotation.</text>
</comment>
<feature type="binding site" evidence="9">
    <location>
        <position position="148"/>
    </location>
    <ligand>
        <name>1-deoxy-D-xylulose 5-phosphate</name>
        <dbReference type="ChEBI" id="CHEBI:57792"/>
    </ligand>
</feature>
<keyword evidence="5 9" id="KW-0560">Oxidoreductase</keyword>
<dbReference type="InterPro" id="IPR036169">
    <property type="entry name" value="DXPR_C_sf"/>
</dbReference>
<dbReference type="GO" id="GO:0070402">
    <property type="term" value="F:NADPH binding"/>
    <property type="evidence" value="ECO:0007669"/>
    <property type="project" value="InterPro"/>
</dbReference>
<comment type="catalytic activity">
    <reaction evidence="8">
        <text>2-C-methyl-D-erythritol 4-phosphate + NADP(+) = 1-deoxy-D-xylulose 5-phosphate + NADPH + H(+)</text>
        <dbReference type="Rhea" id="RHEA:13717"/>
        <dbReference type="ChEBI" id="CHEBI:15378"/>
        <dbReference type="ChEBI" id="CHEBI:57783"/>
        <dbReference type="ChEBI" id="CHEBI:57792"/>
        <dbReference type="ChEBI" id="CHEBI:58262"/>
        <dbReference type="ChEBI" id="CHEBI:58349"/>
        <dbReference type="EC" id="1.1.1.267"/>
    </reaction>
    <physiologicalReaction direction="right-to-left" evidence="8">
        <dbReference type="Rhea" id="RHEA:13719"/>
    </physiologicalReaction>
</comment>
<keyword evidence="6 9" id="KW-0464">Manganese</keyword>
<dbReference type="GO" id="GO:0016853">
    <property type="term" value="F:isomerase activity"/>
    <property type="evidence" value="ECO:0007669"/>
    <property type="project" value="UniProtKB-KW"/>
</dbReference>
<keyword evidence="9" id="KW-0460">Magnesium</keyword>
<feature type="binding site" evidence="9">
    <location>
        <position position="217"/>
    </location>
    <ligand>
        <name>1-deoxy-D-xylulose 5-phosphate</name>
        <dbReference type="ChEBI" id="CHEBI:57792"/>
    </ligand>
</feature>
<dbReference type="GO" id="GO:0030604">
    <property type="term" value="F:1-deoxy-D-xylulose-5-phosphate reductoisomerase activity"/>
    <property type="evidence" value="ECO:0007669"/>
    <property type="project" value="UniProtKB-UniRule"/>
</dbReference>
<evidence type="ECO:0000256" key="3">
    <source>
        <dbReference type="ARBA" id="ARBA00022723"/>
    </source>
</evidence>
<dbReference type="Gene3D" id="1.10.1740.10">
    <property type="match status" value="1"/>
</dbReference>
<dbReference type="InterPro" id="IPR013644">
    <property type="entry name" value="DXP_reductoisomerase_C"/>
</dbReference>
<dbReference type="GO" id="GO:0051484">
    <property type="term" value="P:isopentenyl diphosphate biosynthetic process, methylerythritol 4-phosphate pathway involved in terpenoid biosynthetic process"/>
    <property type="evidence" value="ECO:0007669"/>
    <property type="project" value="TreeGrafter"/>
</dbReference>
<feature type="binding site" evidence="9">
    <location>
        <position position="121"/>
    </location>
    <ligand>
        <name>1-deoxy-D-xylulose 5-phosphate</name>
        <dbReference type="ChEBI" id="CHEBI:57792"/>
    </ligand>
</feature>
<comment type="function">
    <text evidence="9">Catalyzes the NADPH-dependent rearrangement and reduction of 1-deoxy-D-xylulose-5-phosphate (DXP) to 2-C-methyl-D-erythritol 4-phosphate (MEP).</text>
</comment>
<comment type="caution">
    <text evidence="13">The sequence shown here is derived from an EMBL/GenBank/DDBJ whole genome shotgun (WGS) entry which is preliminary data.</text>
</comment>
<proteinExistence type="inferred from homology"/>
<feature type="binding site" evidence="9">
    <location>
        <position position="201"/>
    </location>
    <ligand>
        <name>NADPH</name>
        <dbReference type="ChEBI" id="CHEBI:57783"/>
    </ligand>
</feature>
<sequence>MKKIILLGASGSIGMQTIDVVLGHPEEYEIVAMSIGRNMDALEKIIQLYPKCRNYSVLQQEDAKVMQEIYPELSFTCEDEGLLSLLDIQADVVVNALVGFAGLKPSLKTIEKGMVLALANKESLVTGGPLVKAALKKYNGTMLPIDSEHSAIFQCLQGNKHSEIKRLIVSASGGSFRDKTREELVNVTVKDALNHPNWSMGKRITIDSATMMNKGFEVIEAYYLFDVDFDHIDVIINKESIVHSLVEYVDHSVIAQLGTADMRIPIQYALSYPDRLSLKQSEPLDLVKVGMLHFQAMDFHRFPLLELAYKAGRRGGNSGAILNAADEVAVQLFLEEKISFLQIEECITKAYEQIQFIENPTYEDLLATDLQTRAFVSELGGN</sequence>
<dbReference type="SUPFAM" id="SSF51735">
    <property type="entry name" value="NAD(P)-binding Rossmann-fold domains"/>
    <property type="match status" value="1"/>
</dbReference>
<dbReference type="HAMAP" id="MF_00183">
    <property type="entry name" value="DXP_reductoisom"/>
    <property type="match status" value="1"/>
</dbReference>
<feature type="binding site" evidence="9">
    <location>
        <position position="208"/>
    </location>
    <ligand>
        <name>1-deoxy-D-xylulose 5-phosphate</name>
        <dbReference type="ChEBI" id="CHEBI:57792"/>
    </ligand>
</feature>
<dbReference type="Proteomes" id="UP000294743">
    <property type="component" value="Unassembled WGS sequence"/>
</dbReference>
<evidence type="ECO:0000259" key="10">
    <source>
        <dbReference type="Pfam" id="PF02670"/>
    </source>
</evidence>
<keyword evidence="4 9" id="KW-0521">NADP</keyword>
<evidence type="ECO:0000313" key="13">
    <source>
        <dbReference type="EMBL" id="TDW20331.1"/>
    </source>
</evidence>
<feature type="binding site" evidence="9">
    <location>
        <position position="148"/>
    </location>
    <ligand>
        <name>Mn(2+)</name>
        <dbReference type="ChEBI" id="CHEBI:29035"/>
    </ligand>
</feature>
<comment type="cofactor">
    <cofactor evidence="9">
        <name>Mg(2+)</name>
        <dbReference type="ChEBI" id="CHEBI:18420"/>
    </cofactor>
    <cofactor evidence="9">
        <name>Mn(2+)</name>
        <dbReference type="ChEBI" id="CHEBI:29035"/>
    </cofactor>
</comment>
<dbReference type="SUPFAM" id="SSF69055">
    <property type="entry name" value="1-deoxy-D-xylulose-5-phosphate reductoisomerase, C-terminal domain"/>
    <property type="match status" value="1"/>
</dbReference>
<dbReference type="InterPro" id="IPR036291">
    <property type="entry name" value="NAD(P)-bd_dom_sf"/>
</dbReference>
<feature type="binding site" evidence="9">
    <location>
        <position position="217"/>
    </location>
    <ligand>
        <name>Mn(2+)</name>
        <dbReference type="ChEBI" id="CHEBI:29035"/>
    </ligand>
</feature>
<dbReference type="RefSeq" id="WP_134169182.1">
    <property type="nucleotide sequence ID" value="NZ_SODD01000013.1"/>
</dbReference>
<evidence type="ECO:0000313" key="14">
    <source>
        <dbReference type="Proteomes" id="UP000294743"/>
    </source>
</evidence>
<dbReference type="AlphaFoldDB" id="A0A4R7ZTS3"/>
<keyword evidence="13" id="KW-0413">Isomerase</keyword>
<feature type="binding site" evidence="9">
    <location>
        <position position="147"/>
    </location>
    <ligand>
        <name>1-deoxy-D-xylulose 5-phosphate</name>
        <dbReference type="ChEBI" id="CHEBI:57792"/>
    </ligand>
</feature>
<accession>A0A4R7ZTS3</accession>
<feature type="binding site" evidence="9">
    <location>
        <position position="37"/>
    </location>
    <ligand>
        <name>NADPH</name>
        <dbReference type="ChEBI" id="CHEBI:57783"/>
    </ligand>
</feature>
<dbReference type="NCBIfam" id="TIGR00243">
    <property type="entry name" value="Dxr"/>
    <property type="match status" value="1"/>
</dbReference>
<feature type="domain" description="1-deoxy-D-xylulose 5-phosphate reductoisomerase N-terminal" evidence="10">
    <location>
        <begin position="4"/>
        <end position="128"/>
    </location>
</feature>
<evidence type="ECO:0000256" key="7">
    <source>
        <dbReference type="ARBA" id="ARBA00023229"/>
    </source>
</evidence>
<feature type="binding site" evidence="9">
    <location>
        <position position="213"/>
    </location>
    <ligand>
        <name>1-deoxy-D-xylulose 5-phosphate</name>
        <dbReference type="ChEBI" id="CHEBI:57792"/>
    </ligand>
</feature>
<dbReference type="InterPro" id="IPR013512">
    <property type="entry name" value="DXP_reductoisomerase_N"/>
</dbReference>
<comment type="similarity">
    <text evidence="2 9">Belongs to the DXR family.</text>
</comment>
<dbReference type="FunFam" id="3.40.50.720:FF:000045">
    <property type="entry name" value="1-deoxy-D-xylulose 5-phosphate reductoisomerase"/>
    <property type="match status" value="1"/>
</dbReference>
<evidence type="ECO:0000256" key="8">
    <source>
        <dbReference type="ARBA" id="ARBA00048543"/>
    </source>
</evidence>
<dbReference type="EC" id="1.1.1.267" evidence="9"/>
<feature type="binding site" evidence="9">
    <location>
        <position position="11"/>
    </location>
    <ligand>
        <name>NADPH</name>
        <dbReference type="ChEBI" id="CHEBI:57783"/>
    </ligand>
</feature>
<dbReference type="Pfam" id="PF13288">
    <property type="entry name" value="DXPR_C"/>
    <property type="match status" value="1"/>
</dbReference>
<dbReference type="OrthoDB" id="9806546at2"/>
<feature type="domain" description="DXP reductoisomerase C-terminal" evidence="12">
    <location>
        <begin position="257"/>
        <end position="374"/>
    </location>
</feature>
<evidence type="ECO:0000256" key="4">
    <source>
        <dbReference type="ARBA" id="ARBA00022857"/>
    </source>
</evidence>
<comment type="pathway">
    <text evidence="1 9">Isoprenoid biosynthesis; isopentenyl diphosphate biosynthesis via DXP pathway; isopentenyl diphosphate from 1-deoxy-D-xylulose 5-phosphate: step 1/6.</text>
</comment>
<dbReference type="Gene3D" id="3.40.50.720">
    <property type="entry name" value="NAD(P)-binding Rossmann-like Domain"/>
    <property type="match status" value="1"/>
</dbReference>
<gene>
    <name evidence="9" type="primary">dxr</name>
    <name evidence="13" type="ORF">EDD63_11312</name>
</gene>
<dbReference type="UniPathway" id="UPA00056">
    <property type="reaction ID" value="UER00092"/>
</dbReference>
<feature type="binding site" evidence="9">
    <location>
        <position position="172"/>
    </location>
    <ligand>
        <name>1-deoxy-D-xylulose 5-phosphate</name>
        <dbReference type="ChEBI" id="CHEBI:57792"/>
    </ligand>
</feature>
<evidence type="ECO:0000256" key="2">
    <source>
        <dbReference type="ARBA" id="ARBA00006825"/>
    </source>
</evidence>
<feature type="binding site" evidence="9">
    <location>
        <position position="214"/>
    </location>
    <ligand>
        <name>1-deoxy-D-xylulose 5-phosphate</name>
        <dbReference type="ChEBI" id="CHEBI:57792"/>
    </ligand>
</feature>
<dbReference type="Pfam" id="PF08436">
    <property type="entry name" value="DXP_redisom_C"/>
    <property type="match status" value="1"/>
</dbReference>
<evidence type="ECO:0000256" key="9">
    <source>
        <dbReference type="HAMAP-Rule" id="MF_00183"/>
    </source>
</evidence>
<feature type="binding site" evidence="9">
    <location>
        <position position="120"/>
    </location>
    <ligand>
        <name>NADPH</name>
        <dbReference type="ChEBI" id="CHEBI:57783"/>
    </ligand>
</feature>
<feature type="binding site" evidence="9">
    <location>
        <position position="122"/>
    </location>
    <ligand>
        <name>NADPH</name>
        <dbReference type="ChEBI" id="CHEBI:57783"/>
    </ligand>
</feature>
<evidence type="ECO:0000259" key="12">
    <source>
        <dbReference type="Pfam" id="PF13288"/>
    </source>
</evidence>
<keyword evidence="3 9" id="KW-0479">Metal-binding</keyword>
<feature type="binding site" evidence="9">
    <location>
        <position position="36"/>
    </location>
    <ligand>
        <name>NADPH</name>
        <dbReference type="ChEBI" id="CHEBI:57783"/>
    </ligand>
</feature>
<name>A0A4R7ZTS3_9FIRM</name>
<feature type="binding site" evidence="9">
    <location>
        <position position="12"/>
    </location>
    <ligand>
        <name>NADPH</name>
        <dbReference type="ChEBI" id="CHEBI:57783"/>
    </ligand>
</feature>
<organism evidence="13 14">
    <name type="scientific">Breznakia blatticola</name>
    <dbReference type="NCBI Taxonomy" id="1754012"/>
    <lineage>
        <taxon>Bacteria</taxon>
        <taxon>Bacillati</taxon>
        <taxon>Bacillota</taxon>
        <taxon>Erysipelotrichia</taxon>
        <taxon>Erysipelotrichales</taxon>
        <taxon>Erysipelotrichaceae</taxon>
        <taxon>Breznakia</taxon>
    </lineage>
</organism>
<dbReference type="Pfam" id="PF02670">
    <property type="entry name" value="DXP_reductoisom"/>
    <property type="match status" value="1"/>
</dbReference>
<feature type="domain" description="1-deoxy-D-xylulose 5-phosphate reductoisomerase C-terminal" evidence="11">
    <location>
        <begin position="142"/>
        <end position="225"/>
    </location>
</feature>
<dbReference type="EMBL" id="SODD01000013">
    <property type="protein sequence ID" value="TDW20331.1"/>
    <property type="molecule type" value="Genomic_DNA"/>
</dbReference>
<protein>
    <recommendedName>
        <fullName evidence="9">1-deoxy-D-xylulose 5-phosphate reductoisomerase</fullName>
        <shortName evidence="9">DXP reductoisomerase</shortName>
        <ecNumber evidence="9">1.1.1.267</ecNumber>
    </recommendedName>
    <alternativeName>
        <fullName evidence="9">1-deoxyxylulose-5-phosphate reductoisomerase</fullName>
    </alternativeName>
    <alternativeName>
        <fullName evidence="9">2-C-methyl-D-erythritol 4-phosphate synthase</fullName>
    </alternativeName>
</protein>
<feature type="binding site" evidence="9">
    <location>
        <position position="38"/>
    </location>
    <ligand>
        <name>NADPH</name>
        <dbReference type="ChEBI" id="CHEBI:57783"/>
    </ligand>
</feature>
<evidence type="ECO:0000256" key="5">
    <source>
        <dbReference type="ARBA" id="ARBA00023002"/>
    </source>
</evidence>
<evidence type="ECO:0000259" key="11">
    <source>
        <dbReference type="Pfam" id="PF08436"/>
    </source>
</evidence>
<dbReference type="PIRSF" id="PIRSF006205">
    <property type="entry name" value="Dxp_reductismrs"/>
    <property type="match status" value="1"/>
</dbReference>
<feature type="binding site" evidence="9">
    <location>
        <position position="146"/>
    </location>
    <ligand>
        <name>Mn(2+)</name>
        <dbReference type="ChEBI" id="CHEBI:29035"/>
    </ligand>
</feature>
<keyword evidence="7 9" id="KW-0414">Isoprene biosynthesis</keyword>
<dbReference type="GO" id="GO:0030145">
    <property type="term" value="F:manganese ion binding"/>
    <property type="evidence" value="ECO:0007669"/>
    <property type="project" value="TreeGrafter"/>
</dbReference>
<dbReference type="SUPFAM" id="SSF55347">
    <property type="entry name" value="Glyceraldehyde-3-phosphate dehydrogenase-like, C-terminal domain"/>
    <property type="match status" value="1"/>
</dbReference>
<feature type="binding site" evidence="9">
    <location>
        <position position="195"/>
    </location>
    <ligand>
        <name>1-deoxy-D-xylulose 5-phosphate</name>
        <dbReference type="ChEBI" id="CHEBI:57792"/>
    </ligand>
</feature>
<dbReference type="PANTHER" id="PTHR30525:SF0">
    <property type="entry name" value="1-DEOXY-D-XYLULOSE 5-PHOSPHATE REDUCTOISOMERASE, CHLOROPLASTIC"/>
    <property type="match status" value="1"/>
</dbReference>
<evidence type="ECO:0000256" key="6">
    <source>
        <dbReference type="ARBA" id="ARBA00023211"/>
    </source>
</evidence>